<feature type="region of interest" description="Disordered" evidence="8">
    <location>
        <begin position="148"/>
        <end position="194"/>
    </location>
</feature>
<keyword evidence="6" id="KW-0833">Ubl conjugation pathway</keyword>
<feature type="compositionally biased region" description="Basic residues" evidence="8">
    <location>
        <begin position="161"/>
        <end position="172"/>
    </location>
</feature>
<keyword evidence="11" id="KW-1185">Reference proteome</keyword>
<dbReference type="Gene3D" id="3.30.40.10">
    <property type="entry name" value="Zinc/RING finger domain, C3HC4 (zinc finger)"/>
    <property type="match status" value="1"/>
</dbReference>
<organism evidence="10 11">
    <name type="scientific">Colletotrichum melonis</name>
    <dbReference type="NCBI Taxonomy" id="1209925"/>
    <lineage>
        <taxon>Eukaryota</taxon>
        <taxon>Fungi</taxon>
        <taxon>Dikarya</taxon>
        <taxon>Ascomycota</taxon>
        <taxon>Pezizomycotina</taxon>
        <taxon>Sordariomycetes</taxon>
        <taxon>Hypocreomycetidae</taxon>
        <taxon>Glomerellales</taxon>
        <taxon>Glomerellaceae</taxon>
        <taxon>Colletotrichum</taxon>
        <taxon>Colletotrichum acutatum species complex</taxon>
    </lineage>
</organism>
<dbReference type="GO" id="GO:0016740">
    <property type="term" value="F:transferase activity"/>
    <property type="evidence" value="ECO:0007669"/>
    <property type="project" value="UniProtKB-KW"/>
</dbReference>
<dbReference type="CDD" id="cd20353">
    <property type="entry name" value="Rcat_RBR_RNF216"/>
    <property type="match status" value="1"/>
</dbReference>
<sequence length="927" mass="103092">MLYSFLYNEPVGLVFGPISTLLSSLPIMFALLSKWCQSGKIADHEKHSRLRRVQAHQPIARASNDTVARRSSRFLPRVAQHVKTVLAHGLVIHHRLKEAPSAAMEQVYHDKRACAATVLSVFPDICLQYLEETAAKVNHNADQTIDTILGSTEKGGSYPKASRRQKSLKRKREGSAEDDEEDDEKENILRLYAHPGRERETRKQYISRSEEILKHDFPQVLQKCVMKIFYDNACKLLPTYLAVDKALEDLKNGVQEGLPYGFALKKRPTPPSDRIFAGQKMDQLLQTATHEEKRVLEELVAARRVLIVTRNRLDAARFEAAREAANFEIAKATGSFTDCGCCYSEFALNRMVRCENGNHFFCLECARRNAETVVGLSKYEITCMSIDGCDSGFSHKERSKFINDQLSQALDRIESEANLRMAGIDGLETCPFCPYAAEYPPVDINKEFKCENPDCQVVSCRLCREETHIPRTCDEAAGDSAEGARRQIEEAMSSALIRKCNKCGMAFVKESGCNKMTCTKRGCRNVQCYVCSKSCDYAHFDDQARGGQKGNCPLFDDVNTRHNEEVQQAEAKARQDILERHPSMKAKEDLLKVNSGKLASAVSKNPPALRAAYGQQLPPQNPQAQIVPPGMNPIVGMPLANAVRPFQPQPMMPQPQAHAMVPPANVAAGVADQQLQRGPVQAQYPQGHNPNPMLDQQHRPIIGAAFPNAQHPRFPYLQPFPVPPPPAVQQGRPAVFHNPNPPRVLYQPAAQAVPMIAPHPPMIAPQPVNQVVQAIAPPGQARLNNPNYLGFEEGWGPEYGEPRELKRHKFCDKNAQRPPDILVRQNIDEKAGEQPQRPEEPAQQASARMTAAQFLAHPNCGLAEFVAGKTNRDGSQVQHPAPVSRAAQRAIDAGHEFQRQLALHRAFYRGGANGIPGGSRDHPIKMD</sequence>
<keyword evidence="3" id="KW-0479">Metal-binding</keyword>
<dbReference type="AlphaFoldDB" id="A0AAI9XG48"/>
<evidence type="ECO:0000256" key="5">
    <source>
        <dbReference type="ARBA" id="ARBA00022771"/>
    </source>
</evidence>
<dbReference type="InterPro" id="IPR047545">
    <property type="entry name" value="BRcat_RBR_RNF216"/>
</dbReference>
<name>A0AAI9XG48_9PEZI</name>
<evidence type="ECO:0000259" key="9">
    <source>
        <dbReference type="PROSITE" id="PS51873"/>
    </source>
</evidence>
<comment type="pathway">
    <text evidence="1">Protein modification; protein ubiquitination.</text>
</comment>
<dbReference type="InterPro" id="IPR051628">
    <property type="entry name" value="LUBAC_E3_Ligases"/>
</dbReference>
<dbReference type="InterPro" id="IPR047546">
    <property type="entry name" value="Rcat_RBR_RNF216"/>
</dbReference>
<dbReference type="SUPFAM" id="SSF57850">
    <property type="entry name" value="RING/U-box"/>
    <property type="match status" value="1"/>
</dbReference>
<evidence type="ECO:0000256" key="4">
    <source>
        <dbReference type="ARBA" id="ARBA00022737"/>
    </source>
</evidence>
<dbReference type="GO" id="GO:0008270">
    <property type="term" value="F:zinc ion binding"/>
    <property type="evidence" value="ECO:0007669"/>
    <property type="project" value="UniProtKB-KW"/>
</dbReference>
<evidence type="ECO:0000256" key="1">
    <source>
        <dbReference type="ARBA" id="ARBA00004906"/>
    </source>
</evidence>
<gene>
    <name evidence="10" type="ORF">CMEL01_08929</name>
</gene>
<dbReference type="EMBL" id="MLGG01000079">
    <property type="protein sequence ID" value="KAK1447090.1"/>
    <property type="molecule type" value="Genomic_DNA"/>
</dbReference>
<evidence type="ECO:0000256" key="8">
    <source>
        <dbReference type="SAM" id="MobiDB-lite"/>
    </source>
</evidence>
<dbReference type="InterPro" id="IPR047544">
    <property type="entry name" value="RING-HC_RBR_RNF216"/>
</dbReference>
<dbReference type="PANTHER" id="PTHR22770:SF47">
    <property type="entry name" value="E3 UBIQUITIN-PROTEIN LIGASE RNF216"/>
    <property type="match status" value="1"/>
</dbReference>
<evidence type="ECO:0000256" key="6">
    <source>
        <dbReference type="ARBA" id="ARBA00022786"/>
    </source>
</evidence>
<feature type="compositionally biased region" description="Acidic residues" evidence="8">
    <location>
        <begin position="176"/>
        <end position="185"/>
    </location>
</feature>
<keyword evidence="4" id="KW-0677">Repeat</keyword>
<accession>A0AAI9XG48</accession>
<dbReference type="PANTHER" id="PTHR22770">
    <property type="entry name" value="UBIQUITIN CONJUGATING ENZYME 7 INTERACTING PROTEIN-RELATED"/>
    <property type="match status" value="1"/>
</dbReference>
<evidence type="ECO:0000313" key="11">
    <source>
        <dbReference type="Proteomes" id="UP001239795"/>
    </source>
</evidence>
<comment type="caution">
    <text evidence="10">The sequence shown here is derived from an EMBL/GenBank/DDBJ whole genome shotgun (WGS) entry which is preliminary data.</text>
</comment>
<keyword evidence="2" id="KW-0808">Transferase</keyword>
<dbReference type="InterPro" id="IPR044066">
    <property type="entry name" value="TRIAD_supradom"/>
</dbReference>
<dbReference type="Pfam" id="PF26191">
    <property type="entry name" value="RING-HC_RBR_RNF216"/>
    <property type="match status" value="1"/>
</dbReference>
<protein>
    <submittedName>
        <fullName evidence="10">Ubiquitin-conjugating enzyme</fullName>
    </submittedName>
</protein>
<dbReference type="PROSITE" id="PS51873">
    <property type="entry name" value="TRIAD"/>
    <property type="match status" value="1"/>
</dbReference>
<dbReference type="Pfam" id="PF26200">
    <property type="entry name" value="Rcat_RNF216"/>
    <property type="match status" value="1"/>
</dbReference>
<proteinExistence type="predicted"/>
<dbReference type="InterPro" id="IPR013083">
    <property type="entry name" value="Znf_RING/FYVE/PHD"/>
</dbReference>
<feature type="domain" description="RING-type" evidence="9">
    <location>
        <begin position="335"/>
        <end position="556"/>
    </location>
</feature>
<evidence type="ECO:0000256" key="7">
    <source>
        <dbReference type="ARBA" id="ARBA00022833"/>
    </source>
</evidence>
<evidence type="ECO:0000256" key="2">
    <source>
        <dbReference type="ARBA" id="ARBA00022679"/>
    </source>
</evidence>
<evidence type="ECO:0000256" key="3">
    <source>
        <dbReference type="ARBA" id="ARBA00022723"/>
    </source>
</evidence>
<keyword evidence="5" id="KW-0863">Zinc-finger</keyword>
<dbReference type="CDD" id="cd20339">
    <property type="entry name" value="BRcat_RBR_RNF216"/>
    <property type="match status" value="1"/>
</dbReference>
<dbReference type="CDD" id="cd16630">
    <property type="entry name" value="RING-HC_RBR_RNF216"/>
    <property type="match status" value="1"/>
</dbReference>
<keyword evidence="7" id="KW-0862">Zinc</keyword>
<dbReference type="Proteomes" id="UP001239795">
    <property type="component" value="Unassembled WGS sequence"/>
</dbReference>
<reference evidence="10 11" key="1">
    <citation type="submission" date="2016-10" db="EMBL/GenBank/DDBJ databases">
        <title>The genome sequence of Colletotrichum fioriniae PJ7.</title>
        <authorList>
            <person name="Baroncelli R."/>
        </authorList>
    </citation>
    <scope>NUCLEOTIDE SEQUENCE [LARGE SCALE GENOMIC DNA]</scope>
    <source>
        <strain evidence="10">Col 31</strain>
    </source>
</reference>
<dbReference type="Gene3D" id="1.20.120.1750">
    <property type="match status" value="1"/>
</dbReference>
<evidence type="ECO:0000313" key="10">
    <source>
        <dbReference type="EMBL" id="KAK1447090.1"/>
    </source>
</evidence>